<dbReference type="GO" id="GO:0016020">
    <property type="term" value="C:membrane"/>
    <property type="evidence" value="ECO:0007669"/>
    <property type="project" value="UniProtKB-SubCell"/>
</dbReference>
<sequence>MVVPATVNFLKSKWRIFASAHPLAKGVICYSVVFPTSCFLQQTIEGKDFKDYDWMRILRYGLFGSCYVAPTLYAWLRCASTMWPQTNLRVGALKAAVEQISYAPFATTSFYFGMSLLEGKGFDGAVEEVKDKFPKTLEIAICIIPLLQTINFGLIPEPKRIFFNSFYNIFWLTFISHTHRMNDKAKAQQAQLQAQPRQQLKQFQHHLSVPKNESFIPKANNVLAL</sequence>
<dbReference type="EMBL" id="GAMC01019194">
    <property type="protein sequence ID" value="JAB87361.1"/>
    <property type="molecule type" value="mRNA"/>
</dbReference>
<dbReference type="GeneID" id="101458549"/>
<evidence type="ECO:0000256" key="6">
    <source>
        <dbReference type="RuleBase" id="RU363053"/>
    </source>
</evidence>
<reference evidence="7" key="2">
    <citation type="journal article" date="2014" name="BMC Genomics">
        <title>A genomic perspective to assessing quality of mass-reared SIT flies used in Mediterranean fruit fly (Ceratitis capitata) eradication in California.</title>
        <authorList>
            <person name="Calla B."/>
            <person name="Hall B."/>
            <person name="Hou S."/>
            <person name="Geib S.M."/>
        </authorList>
    </citation>
    <scope>NUCLEOTIDE SEQUENCE</scope>
</reference>
<dbReference type="OrthoDB" id="430207at2759"/>
<keyword evidence="5" id="KW-0472">Membrane</keyword>
<dbReference type="PANTHER" id="PTHR11266:SF75">
    <property type="entry name" value="IP10007P-RELATED"/>
    <property type="match status" value="1"/>
</dbReference>
<accession>W8B268</accession>
<reference evidence="7" key="1">
    <citation type="submission" date="2013-07" db="EMBL/GenBank/DDBJ databases">
        <authorList>
            <person name="Geib S."/>
        </authorList>
    </citation>
    <scope>NUCLEOTIDE SEQUENCE</scope>
</reference>
<evidence type="ECO:0000256" key="4">
    <source>
        <dbReference type="ARBA" id="ARBA00022989"/>
    </source>
</evidence>
<keyword evidence="3" id="KW-0812">Transmembrane</keyword>
<dbReference type="KEGG" id="ccat:101458549"/>
<name>W8B268_CERCA</name>
<gene>
    <name evidence="7" type="primary">SYM1</name>
</gene>
<proteinExistence type="evidence at transcript level"/>
<dbReference type="AlphaFoldDB" id="W8B268"/>
<dbReference type="InterPro" id="IPR007248">
    <property type="entry name" value="Mpv17_PMP22"/>
</dbReference>
<comment type="similarity">
    <text evidence="2 6">Belongs to the peroxisomal membrane protein PXMP2/4 family.</text>
</comment>
<comment type="subcellular location">
    <subcellularLocation>
        <location evidence="1">Membrane</location>
        <topology evidence="1">Multi-pass membrane protein</topology>
    </subcellularLocation>
</comment>
<evidence type="ECO:0000256" key="2">
    <source>
        <dbReference type="ARBA" id="ARBA00006824"/>
    </source>
</evidence>
<evidence type="ECO:0000256" key="1">
    <source>
        <dbReference type="ARBA" id="ARBA00004141"/>
    </source>
</evidence>
<dbReference type="GO" id="GO:0005739">
    <property type="term" value="C:mitochondrion"/>
    <property type="evidence" value="ECO:0007669"/>
    <property type="project" value="TreeGrafter"/>
</dbReference>
<evidence type="ECO:0000256" key="5">
    <source>
        <dbReference type="ARBA" id="ARBA00023136"/>
    </source>
</evidence>
<evidence type="ECO:0000256" key="3">
    <source>
        <dbReference type="ARBA" id="ARBA00022692"/>
    </source>
</evidence>
<evidence type="ECO:0000313" key="7">
    <source>
        <dbReference type="EMBL" id="JAB87361.1"/>
    </source>
</evidence>
<dbReference type="Pfam" id="PF04117">
    <property type="entry name" value="Mpv17_PMP22"/>
    <property type="match status" value="1"/>
</dbReference>
<protein>
    <submittedName>
        <fullName evidence="7">Protein SYM1</fullName>
    </submittedName>
</protein>
<keyword evidence="4" id="KW-1133">Transmembrane helix</keyword>
<organism evidence="7">
    <name type="scientific">Ceratitis capitata</name>
    <name type="common">Mediterranean fruit fly</name>
    <name type="synonym">Tephritis capitata</name>
    <dbReference type="NCBI Taxonomy" id="7213"/>
    <lineage>
        <taxon>Eukaryota</taxon>
        <taxon>Metazoa</taxon>
        <taxon>Ecdysozoa</taxon>
        <taxon>Arthropoda</taxon>
        <taxon>Hexapoda</taxon>
        <taxon>Insecta</taxon>
        <taxon>Pterygota</taxon>
        <taxon>Neoptera</taxon>
        <taxon>Endopterygota</taxon>
        <taxon>Diptera</taxon>
        <taxon>Brachycera</taxon>
        <taxon>Muscomorpha</taxon>
        <taxon>Tephritoidea</taxon>
        <taxon>Tephritidae</taxon>
        <taxon>Ceratitis</taxon>
        <taxon>Ceratitis</taxon>
    </lineage>
</organism>
<dbReference type="PANTHER" id="PTHR11266">
    <property type="entry name" value="PEROXISOMAL MEMBRANE PROTEIN 2, PXMP2 MPV17"/>
    <property type="match status" value="1"/>
</dbReference>